<comment type="similarity">
    <text evidence="7">Belongs to the DEAD box helicase family.</text>
</comment>
<dbReference type="SMART" id="SM00487">
    <property type="entry name" value="DEXDc"/>
    <property type="match status" value="1"/>
</dbReference>
<evidence type="ECO:0000256" key="4">
    <source>
        <dbReference type="ARBA" id="ARBA00022840"/>
    </source>
</evidence>
<evidence type="ECO:0000256" key="1">
    <source>
        <dbReference type="ARBA" id="ARBA00022741"/>
    </source>
</evidence>
<evidence type="ECO:0000259" key="12">
    <source>
        <dbReference type="PROSITE" id="PS51195"/>
    </source>
</evidence>
<dbReference type="PROSITE" id="PS51192">
    <property type="entry name" value="HELICASE_ATP_BIND_1"/>
    <property type="match status" value="1"/>
</dbReference>
<sequence>MMREFSPTKKLKKRLKKIRQKSTEEQIDSGDAALDNLEESQPGTSISLSGKFEDLPISEPIKRAVKEMGFTHMTDIQDKCIPQLLEHRDLMACAKTGSGKTLAFLIPVVELMLNLGLQPRNGTGAIIISPTRELSLQTYGVLGELIQFTNLRIGLIMGGSNRQTEAQNLEKGVTILVATPGRLLDHLSNTKFFLRHNLKALVIDEADRLLDIGFEVEMRQIIKLLPTVRQTMLFSATLNEKTKNLANAALKASCVMVGSAPDNEATVEGLEQGYVVCPSDRRFCLLYTFLKKNKSKKVDWILQYDPPDDAKEYIHRVGRTARAGSTGNALLVLRPHELEFLSILRKARVKVVEYEIANSKMADVQPALEKLVKNNYFLALSAQEAFKGIVRAYASSGLSCFNVDELDLAATARTCGLSITPKVDLNVKSKRTRENPGQKRYKPFGVSDKKAKKAKIYKRIS</sequence>
<evidence type="ECO:0000256" key="7">
    <source>
        <dbReference type="RuleBase" id="RU000492"/>
    </source>
</evidence>
<evidence type="ECO:0000256" key="3">
    <source>
        <dbReference type="ARBA" id="ARBA00022806"/>
    </source>
</evidence>
<feature type="region of interest" description="Disordered" evidence="9">
    <location>
        <begin position="1"/>
        <end position="49"/>
    </location>
</feature>
<dbReference type="InterPro" id="IPR011545">
    <property type="entry name" value="DEAD/DEAH_box_helicase_dom"/>
</dbReference>
<comment type="function">
    <text evidence="8">RNA helicase.</text>
</comment>
<feature type="short sequence motif" description="Q motif" evidence="6">
    <location>
        <begin position="50"/>
        <end position="78"/>
    </location>
</feature>
<evidence type="ECO:0000259" key="10">
    <source>
        <dbReference type="PROSITE" id="PS51192"/>
    </source>
</evidence>
<dbReference type="GO" id="GO:0003724">
    <property type="term" value="F:RNA helicase activity"/>
    <property type="evidence" value="ECO:0007669"/>
    <property type="project" value="UniProtKB-EC"/>
</dbReference>
<dbReference type="GO" id="GO:0005524">
    <property type="term" value="F:ATP binding"/>
    <property type="evidence" value="ECO:0007669"/>
    <property type="project" value="UniProtKB-UniRule"/>
</dbReference>
<dbReference type="EC" id="3.6.4.13" evidence="8"/>
<evidence type="ECO:0000256" key="5">
    <source>
        <dbReference type="ARBA" id="ARBA00022884"/>
    </source>
</evidence>
<accession>A0A095AYE5</accession>
<dbReference type="PROSITE" id="PS51194">
    <property type="entry name" value="HELICASE_CTER"/>
    <property type="match status" value="1"/>
</dbReference>
<keyword evidence="5 8" id="KW-0694">RNA-binding</keyword>
<dbReference type="GO" id="GO:0016887">
    <property type="term" value="F:ATP hydrolysis activity"/>
    <property type="evidence" value="ECO:0007669"/>
    <property type="project" value="RHEA"/>
</dbReference>
<dbReference type="SMART" id="SM01178">
    <property type="entry name" value="DUF4217"/>
    <property type="match status" value="1"/>
</dbReference>
<dbReference type="InterPro" id="IPR001650">
    <property type="entry name" value="Helicase_C-like"/>
</dbReference>
<dbReference type="InterPro" id="IPR025313">
    <property type="entry name" value="SPB4-like_CTE"/>
</dbReference>
<dbReference type="Pfam" id="PF00270">
    <property type="entry name" value="DEAD"/>
    <property type="match status" value="1"/>
</dbReference>
<evidence type="ECO:0000256" key="9">
    <source>
        <dbReference type="SAM" id="MobiDB-lite"/>
    </source>
</evidence>
<evidence type="ECO:0000256" key="6">
    <source>
        <dbReference type="PROSITE-ProRule" id="PRU00552"/>
    </source>
</evidence>
<evidence type="ECO:0000256" key="2">
    <source>
        <dbReference type="ARBA" id="ARBA00022801"/>
    </source>
</evidence>
<keyword evidence="4 7" id="KW-0067">ATP-binding</keyword>
<dbReference type="InterPro" id="IPR000629">
    <property type="entry name" value="RNA-helicase_DEAD-box_CS"/>
</dbReference>
<dbReference type="InterPro" id="IPR027417">
    <property type="entry name" value="P-loop_NTPase"/>
</dbReference>
<evidence type="ECO:0000259" key="11">
    <source>
        <dbReference type="PROSITE" id="PS51194"/>
    </source>
</evidence>
<feature type="domain" description="Helicase C-terminal" evidence="11">
    <location>
        <begin position="208"/>
        <end position="372"/>
    </location>
</feature>
<keyword evidence="3 7" id="KW-0347">Helicase</keyword>
<keyword evidence="1 7" id="KW-0547">Nucleotide-binding</keyword>
<feature type="compositionally biased region" description="Basic residues" evidence="9">
    <location>
        <begin position="9"/>
        <end position="20"/>
    </location>
</feature>
<reference evidence="13" key="1">
    <citation type="journal article" date="2012" name="Nat. Genet.">
        <title>Whole-genome sequence of Schistosoma haematobium.</title>
        <authorList>
            <person name="Young N.D."/>
            <person name="Jex A.R."/>
            <person name="Li B."/>
            <person name="Liu S."/>
            <person name="Yang L."/>
            <person name="Xiong Z."/>
            <person name="Li Y."/>
            <person name="Cantacessi C."/>
            <person name="Hall R.S."/>
            <person name="Xu X."/>
            <person name="Chen F."/>
            <person name="Wu X."/>
            <person name="Zerlotini A."/>
            <person name="Oliveira G."/>
            <person name="Hofmann A."/>
            <person name="Zhang G."/>
            <person name="Fang X."/>
            <person name="Kang Y."/>
            <person name="Campbell B.E."/>
            <person name="Loukas A."/>
            <person name="Ranganathan S."/>
            <person name="Rollinson D."/>
            <person name="Rinaldi G."/>
            <person name="Brindley P.J."/>
            <person name="Yang H."/>
            <person name="Wang J."/>
            <person name="Wang J."/>
            <person name="Gasser R.B."/>
        </authorList>
    </citation>
    <scope>NUCLEOTIDE SEQUENCE [LARGE SCALE GENOMIC DNA]</scope>
</reference>
<protein>
    <recommendedName>
        <fullName evidence="8">ATP-dependent RNA helicase</fullName>
        <ecNumber evidence="8">3.6.4.13</ecNumber>
    </recommendedName>
</protein>
<dbReference type="PROSITE" id="PS00039">
    <property type="entry name" value="DEAD_ATP_HELICASE"/>
    <property type="match status" value="1"/>
</dbReference>
<dbReference type="GO" id="GO:0003723">
    <property type="term" value="F:RNA binding"/>
    <property type="evidence" value="ECO:0007669"/>
    <property type="project" value="UniProtKB-UniRule"/>
</dbReference>
<dbReference type="PANTHER" id="PTHR24031">
    <property type="entry name" value="RNA HELICASE"/>
    <property type="match status" value="1"/>
</dbReference>
<feature type="domain" description="Helicase ATP-binding" evidence="10">
    <location>
        <begin position="81"/>
        <end position="256"/>
    </location>
</feature>
<name>A0A095AYE5_SCHHA</name>
<dbReference type="InterPro" id="IPR014001">
    <property type="entry name" value="Helicase_ATP-bd"/>
</dbReference>
<dbReference type="PROSITE" id="PS51195">
    <property type="entry name" value="Q_MOTIF"/>
    <property type="match status" value="1"/>
</dbReference>
<feature type="domain" description="DEAD-box RNA helicase Q" evidence="12">
    <location>
        <begin position="50"/>
        <end position="78"/>
    </location>
</feature>
<keyword evidence="2 7" id="KW-0378">Hydrolase</keyword>
<proteinExistence type="inferred from homology"/>
<evidence type="ECO:0000313" key="13">
    <source>
        <dbReference type="EMBL" id="KGB39726.1"/>
    </source>
</evidence>
<comment type="domain">
    <text evidence="8">The Q motif is unique to and characteristic of the DEAD box family of RNA helicases and controls ATP binding and hydrolysis.</text>
</comment>
<dbReference type="SUPFAM" id="SSF52540">
    <property type="entry name" value="P-loop containing nucleoside triphosphate hydrolases"/>
    <property type="match status" value="2"/>
</dbReference>
<dbReference type="InterPro" id="IPR014014">
    <property type="entry name" value="RNA_helicase_DEAD_Q_motif"/>
</dbReference>
<dbReference type="EMBL" id="KL251274">
    <property type="protein sequence ID" value="KGB39726.1"/>
    <property type="molecule type" value="Genomic_DNA"/>
</dbReference>
<dbReference type="AlphaFoldDB" id="A0A095AYE5"/>
<organism evidence="13">
    <name type="scientific">Schistosoma haematobium</name>
    <name type="common">Blood fluke</name>
    <dbReference type="NCBI Taxonomy" id="6185"/>
    <lineage>
        <taxon>Eukaryota</taxon>
        <taxon>Metazoa</taxon>
        <taxon>Spiralia</taxon>
        <taxon>Lophotrochozoa</taxon>
        <taxon>Platyhelminthes</taxon>
        <taxon>Trematoda</taxon>
        <taxon>Digenea</taxon>
        <taxon>Strigeidida</taxon>
        <taxon>Schistosomatoidea</taxon>
        <taxon>Schistosomatidae</taxon>
        <taxon>Schistosoma</taxon>
    </lineage>
</organism>
<dbReference type="STRING" id="6185.A0A095AYE5"/>
<evidence type="ECO:0000256" key="8">
    <source>
        <dbReference type="RuleBase" id="RU365068"/>
    </source>
</evidence>
<dbReference type="Pfam" id="PF13959">
    <property type="entry name" value="CTE_SPB4"/>
    <property type="match status" value="1"/>
</dbReference>
<dbReference type="Gene3D" id="3.40.50.300">
    <property type="entry name" value="P-loop containing nucleotide triphosphate hydrolases"/>
    <property type="match status" value="2"/>
</dbReference>
<gene>
    <name evidence="13" type="ORF">MS3_08177</name>
</gene>
<comment type="catalytic activity">
    <reaction evidence="8">
        <text>ATP + H2O = ADP + phosphate + H(+)</text>
        <dbReference type="Rhea" id="RHEA:13065"/>
        <dbReference type="ChEBI" id="CHEBI:15377"/>
        <dbReference type="ChEBI" id="CHEBI:15378"/>
        <dbReference type="ChEBI" id="CHEBI:30616"/>
        <dbReference type="ChEBI" id="CHEBI:43474"/>
        <dbReference type="ChEBI" id="CHEBI:456216"/>
        <dbReference type="EC" id="3.6.4.13"/>
    </reaction>
</comment>
<feature type="compositionally biased region" description="Polar residues" evidence="9">
    <location>
        <begin position="39"/>
        <end position="48"/>
    </location>
</feature>